<protein>
    <submittedName>
        <fullName evidence="1">Transport and Golgi organization protein 2</fullName>
    </submittedName>
</protein>
<dbReference type="PANTHER" id="PTHR17985:SF8">
    <property type="entry name" value="TRANSPORT AND GOLGI ORGANIZATION PROTEIN 2 HOMOLOG"/>
    <property type="match status" value="1"/>
</dbReference>
<sequence>MCTVTYLPTPKGYILTSNRDEQHTRSLALAPQIWPLSGNQQGIFPKDSQAGGSWVGTKDNGFTAVLLNGAFKGHVPQPPYRRSRGLVFLDILAADQPLTAFKEYQLEGIEPFTLILRVDTGLFECRWDGTVAYTRQLDPTGTYIWSSTTLYTQPIIHKRESWFEQWLSEEKNIDQQSIVKFHQFTGDGDPHNDLMMNRSGTVFTVSITSIEVDTNYTKVQYLDLIKQEDHRQQLPLIPHSQYDTSLL</sequence>
<keyword evidence="2" id="KW-1185">Reference proteome</keyword>
<dbReference type="PANTHER" id="PTHR17985">
    <property type="entry name" value="SER/THR-RICH PROTEIN T10 IN DGCR REGION"/>
    <property type="match status" value="1"/>
</dbReference>
<evidence type="ECO:0000313" key="2">
    <source>
        <dbReference type="Proteomes" id="UP000245880"/>
    </source>
</evidence>
<evidence type="ECO:0000313" key="1">
    <source>
        <dbReference type="EMBL" id="PWJ58785.1"/>
    </source>
</evidence>
<accession>A0A316ALW7</accession>
<dbReference type="AlphaFoldDB" id="A0A316ALW7"/>
<dbReference type="Pfam" id="PF05742">
    <property type="entry name" value="TANGO2"/>
    <property type="match status" value="1"/>
</dbReference>
<proteinExistence type="predicted"/>
<dbReference type="OrthoDB" id="4380123at2"/>
<dbReference type="InterPro" id="IPR008551">
    <property type="entry name" value="TANGO2"/>
</dbReference>
<reference evidence="1 2" key="1">
    <citation type="submission" date="2018-03" db="EMBL/GenBank/DDBJ databases">
        <title>Genomic Encyclopedia of Archaeal and Bacterial Type Strains, Phase II (KMG-II): from individual species to whole genera.</title>
        <authorList>
            <person name="Goeker M."/>
        </authorList>
    </citation>
    <scope>NUCLEOTIDE SEQUENCE [LARGE SCALE GENOMIC DNA]</scope>
    <source>
        <strain evidence="1 2">DSM 100346</strain>
    </source>
</reference>
<organism evidence="1 2">
    <name type="scientific">Dyadobacter jejuensis</name>
    <dbReference type="NCBI Taxonomy" id="1082580"/>
    <lineage>
        <taxon>Bacteria</taxon>
        <taxon>Pseudomonadati</taxon>
        <taxon>Bacteroidota</taxon>
        <taxon>Cytophagia</taxon>
        <taxon>Cytophagales</taxon>
        <taxon>Spirosomataceae</taxon>
        <taxon>Dyadobacter</taxon>
    </lineage>
</organism>
<dbReference type="Proteomes" id="UP000245880">
    <property type="component" value="Unassembled WGS sequence"/>
</dbReference>
<dbReference type="EMBL" id="QGDT01000003">
    <property type="protein sequence ID" value="PWJ58785.1"/>
    <property type="molecule type" value="Genomic_DNA"/>
</dbReference>
<dbReference type="RefSeq" id="WP_109673720.1">
    <property type="nucleotide sequence ID" value="NZ_QGDT01000003.1"/>
</dbReference>
<comment type="caution">
    <text evidence="1">The sequence shown here is derived from an EMBL/GenBank/DDBJ whole genome shotgun (WGS) entry which is preliminary data.</text>
</comment>
<name>A0A316ALW7_9BACT</name>
<gene>
    <name evidence="1" type="ORF">CLV98_103152</name>
</gene>